<dbReference type="EMBL" id="MK071982">
    <property type="protein sequence ID" value="AYV76029.1"/>
    <property type="molecule type" value="Genomic_DNA"/>
</dbReference>
<evidence type="ECO:0000259" key="1">
    <source>
        <dbReference type="Pfam" id="PF06468"/>
    </source>
</evidence>
<dbReference type="Pfam" id="PF06468">
    <property type="entry name" value="Spond_N"/>
    <property type="match status" value="1"/>
</dbReference>
<reference evidence="2" key="1">
    <citation type="submission" date="2018-10" db="EMBL/GenBank/DDBJ databases">
        <title>Hidden diversity of soil giant viruses.</title>
        <authorList>
            <person name="Schulz F."/>
            <person name="Alteio L."/>
            <person name="Goudeau D."/>
            <person name="Ryan E.M."/>
            <person name="Malmstrom R.R."/>
            <person name="Blanchard J."/>
            <person name="Woyke T."/>
        </authorList>
    </citation>
    <scope>NUCLEOTIDE SEQUENCE</scope>
    <source>
        <strain evidence="2">TEV1</strain>
    </source>
</reference>
<feature type="domain" description="Spondin" evidence="1">
    <location>
        <begin position="33"/>
        <end position="115"/>
    </location>
</feature>
<protein>
    <recommendedName>
        <fullName evidence="1">Spondin domain-containing protein</fullName>
    </recommendedName>
</protein>
<organism evidence="2">
    <name type="scientific">Terrestrivirus sp</name>
    <dbReference type="NCBI Taxonomy" id="2487775"/>
    <lineage>
        <taxon>Viruses</taxon>
        <taxon>Varidnaviria</taxon>
        <taxon>Bamfordvirae</taxon>
        <taxon>Nucleocytoviricota</taxon>
        <taxon>Megaviricetes</taxon>
        <taxon>Imitervirales</taxon>
        <taxon>Mimiviridae</taxon>
        <taxon>Klosneuvirinae</taxon>
    </lineage>
</organism>
<sequence>MESMSNAIPQQKFVMRIRPNHNNPIINFTQFNNNSDMFIALHNQQYNLFKVGVPATPGLVSLVETGHPDELVDELLTEPDNYINYYVGAPNQNEYNIYTTANFLYMSFVTMIKPSSVTNTYNNNVDDINIGYPSNFNKSDWFMGIDTLDIMNIEHSRILPVFAYDAGIVTSSNVSRFDDQLIKPVSYVNTKESNQQIMFTLNKKPPIPPVAYIEIMRVPDLDIDTINNRDVII</sequence>
<accession>A0A3G4ZRI1</accession>
<dbReference type="Gene3D" id="2.60.40.2130">
    <property type="entry name" value="F-spondin domain"/>
    <property type="match status" value="1"/>
</dbReference>
<evidence type="ECO:0000313" key="2">
    <source>
        <dbReference type="EMBL" id="AYV76029.1"/>
    </source>
</evidence>
<dbReference type="InterPro" id="IPR009465">
    <property type="entry name" value="Spondin_N"/>
</dbReference>
<name>A0A3G4ZRI1_9VIRU</name>
<gene>
    <name evidence="2" type="ORF">Terrestrivirus4_77</name>
</gene>
<dbReference type="InterPro" id="IPR038678">
    <property type="entry name" value="Spondin_N_sf"/>
</dbReference>
<proteinExistence type="predicted"/>